<protein>
    <submittedName>
        <fullName evidence="2">Uncharacterized protein</fullName>
    </submittedName>
</protein>
<dbReference type="EMBL" id="JBJQND010000013">
    <property type="protein sequence ID" value="KAL3856936.1"/>
    <property type="molecule type" value="Genomic_DNA"/>
</dbReference>
<keyword evidence="3" id="KW-1185">Reference proteome</keyword>
<dbReference type="AlphaFoldDB" id="A0ABD3V7E3"/>
<name>A0ABD3V7E3_SINWO</name>
<evidence type="ECO:0000313" key="3">
    <source>
        <dbReference type="Proteomes" id="UP001634394"/>
    </source>
</evidence>
<dbReference type="SUPFAM" id="SSF57997">
    <property type="entry name" value="Tropomyosin"/>
    <property type="match status" value="1"/>
</dbReference>
<feature type="coiled-coil region" evidence="1">
    <location>
        <begin position="50"/>
        <end position="217"/>
    </location>
</feature>
<proteinExistence type="predicted"/>
<dbReference type="Proteomes" id="UP001634394">
    <property type="component" value="Unassembled WGS sequence"/>
</dbReference>
<evidence type="ECO:0000256" key="1">
    <source>
        <dbReference type="SAM" id="Coils"/>
    </source>
</evidence>
<gene>
    <name evidence="2" type="ORF">ACJMK2_011642</name>
</gene>
<sequence>MDNNRVSDDSLDRRGCFMIRRKSAKKRIIDELLVTNQQLSGAIAACSQTNTSLLERAETKKKECQELKRKLQNLKEELNTKNDILNSTTESLETKTRNCQNMLQQVKELLHQKDAAEQASNILRTTKDSLEKDLKTRIQELKEAKASYKKLEEVMSKRQEEIRRLTMENKSMHMKLQDSEEKMKKMKNKCKNISLKMNEIEDAYAAEARQVELKQQQLTCTESSLASVKMELVKALKSIQLKKESILRFKDQREQLLTYIHNKEAAFKIHLQAMRGQLKRLRKIINLNNKNLQCLTSTPDKFCSGRIMELWKTEGLTSATQSIPCAEYLQTKVMELELTLFRRNKLIEVLEERIATLQPGFSILSQPQLFAYLDDSRHISETKFYGIKNARHNQALMEGRESYEQLGDSCIGLILNGDETSDVDLTSEAETCLDESDTYLLSLTQGEEQLMAHEKSWQQDWTYEDSIVDEAYQSMYVDPYDSQDSNGNDTITVGSTEFSENEIN</sequence>
<organism evidence="2 3">
    <name type="scientific">Sinanodonta woodiana</name>
    <name type="common">Chinese pond mussel</name>
    <name type="synonym">Anodonta woodiana</name>
    <dbReference type="NCBI Taxonomy" id="1069815"/>
    <lineage>
        <taxon>Eukaryota</taxon>
        <taxon>Metazoa</taxon>
        <taxon>Spiralia</taxon>
        <taxon>Lophotrochozoa</taxon>
        <taxon>Mollusca</taxon>
        <taxon>Bivalvia</taxon>
        <taxon>Autobranchia</taxon>
        <taxon>Heteroconchia</taxon>
        <taxon>Palaeoheterodonta</taxon>
        <taxon>Unionida</taxon>
        <taxon>Unionoidea</taxon>
        <taxon>Unionidae</taxon>
        <taxon>Unioninae</taxon>
        <taxon>Sinanodonta</taxon>
    </lineage>
</organism>
<accession>A0ABD3V7E3</accession>
<keyword evidence="1" id="KW-0175">Coiled coil</keyword>
<comment type="caution">
    <text evidence="2">The sequence shown here is derived from an EMBL/GenBank/DDBJ whole genome shotgun (WGS) entry which is preliminary data.</text>
</comment>
<reference evidence="2 3" key="1">
    <citation type="submission" date="2024-11" db="EMBL/GenBank/DDBJ databases">
        <title>Chromosome-level genome assembly of the freshwater bivalve Anodonta woodiana.</title>
        <authorList>
            <person name="Chen X."/>
        </authorList>
    </citation>
    <scope>NUCLEOTIDE SEQUENCE [LARGE SCALE GENOMIC DNA]</scope>
    <source>
        <strain evidence="2">MN2024</strain>
        <tissue evidence="2">Gills</tissue>
    </source>
</reference>
<evidence type="ECO:0000313" key="2">
    <source>
        <dbReference type="EMBL" id="KAL3856936.1"/>
    </source>
</evidence>